<evidence type="ECO:0000256" key="9">
    <source>
        <dbReference type="RuleBase" id="RU363036"/>
    </source>
</evidence>
<evidence type="ECO:0000256" key="2">
    <source>
        <dbReference type="ARBA" id="ARBA00022598"/>
    </source>
</evidence>
<feature type="binding site" evidence="8">
    <location>
        <position position="133"/>
    </location>
    <ligand>
        <name>L-tryptophan</name>
        <dbReference type="ChEBI" id="CHEBI:57912"/>
    </ligand>
</feature>
<dbReference type="AlphaFoldDB" id="A0A2G9YQC1"/>
<feature type="binding site" evidence="8">
    <location>
        <begin position="193"/>
        <end position="197"/>
    </location>
    <ligand>
        <name>ATP</name>
        <dbReference type="ChEBI" id="CHEBI:30616"/>
    </ligand>
</feature>
<feature type="short sequence motif" description="'HIGH' region" evidence="8">
    <location>
        <begin position="10"/>
        <end position="18"/>
    </location>
</feature>
<keyword evidence="2 8" id="KW-0436">Ligase</keyword>
<dbReference type="FunFam" id="3.40.50.620:FF:000082">
    <property type="entry name" value="MSW1p Mitochondrial tryptophanyl-tRNA synthetase"/>
    <property type="match status" value="1"/>
</dbReference>
<evidence type="ECO:0000256" key="1">
    <source>
        <dbReference type="ARBA" id="ARBA00005594"/>
    </source>
</evidence>
<dbReference type="NCBIfam" id="TIGR00233">
    <property type="entry name" value="trpS"/>
    <property type="match status" value="1"/>
</dbReference>
<comment type="subcellular location">
    <subcellularLocation>
        <location evidence="8">Cytoplasm</location>
    </subcellularLocation>
</comment>
<organism evidence="10 11">
    <name type="scientific">Candidatus Nealsonbacteria bacterium CG23_combo_of_CG06-09_8_20_14_all_40_13</name>
    <dbReference type="NCBI Taxonomy" id="1974724"/>
    <lineage>
        <taxon>Bacteria</taxon>
        <taxon>Candidatus Nealsoniibacteriota</taxon>
    </lineage>
</organism>
<evidence type="ECO:0000256" key="7">
    <source>
        <dbReference type="ARBA" id="ARBA00049929"/>
    </source>
</evidence>
<protein>
    <recommendedName>
        <fullName evidence="8">Tryptophan--tRNA ligase</fullName>
        <ecNumber evidence="8">6.1.1.2</ecNumber>
    </recommendedName>
    <alternativeName>
        <fullName evidence="8">Tryptophanyl-tRNA synthetase</fullName>
        <shortName evidence="8">TrpRS</shortName>
    </alternativeName>
</protein>
<dbReference type="InterPro" id="IPR002306">
    <property type="entry name" value="Trp-tRNA-ligase"/>
</dbReference>
<keyword evidence="4 8" id="KW-0067">ATP-binding</keyword>
<dbReference type="SUPFAM" id="SSF52374">
    <property type="entry name" value="Nucleotidylyl transferase"/>
    <property type="match status" value="1"/>
</dbReference>
<dbReference type="GO" id="GO:0006436">
    <property type="term" value="P:tryptophanyl-tRNA aminoacylation"/>
    <property type="evidence" value="ECO:0007669"/>
    <property type="project" value="UniProtKB-UniRule"/>
</dbReference>
<dbReference type="InterPro" id="IPR001412">
    <property type="entry name" value="aa-tRNA-synth_I_CS"/>
</dbReference>
<dbReference type="GO" id="GO:0005829">
    <property type="term" value="C:cytosol"/>
    <property type="evidence" value="ECO:0007669"/>
    <property type="project" value="TreeGrafter"/>
</dbReference>
<dbReference type="PROSITE" id="PS00178">
    <property type="entry name" value="AA_TRNA_LIGASE_I"/>
    <property type="match status" value="1"/>
</dbReference>
<gene>
    <name evidence="8 10" type="primary">trpS</name>
    <name evidence="10" type="ORF">COX39_02830</name>
</gene>
<evidence type="ECO:0000313" key="11">
    <source>
        <dbReference type="Proteomes" id="UP000231567"/>
    </source>
</evidence>
<dbReference type="InterPro" id="IPR002305">
    <property type="entry name" value="aa-tRNA-synth_Ic"/>
</dbReference>
<keyword evidence="6 8" id="KW-0030">Aminoacyl-tRNA synthetase</keyword>
<dbReference type="Pfam" id="PF00579">
    <property type="entry name" value="tRNA-synt_1b"/>
    <property type="match status" value="1"/>
</dbReference>
<comment type="catalytic activity">
    <reaction evidence="7 8">
        <text>tRNA(Trp) + L-tryptophan + ATP = L-tryptophyl-tRNA(Trp) + AMP + diphosphate + H(+)</text>
        <dbReference type="Rhea" id="RHEA:24080"/>
        <dbReference type="Rhea" id="RHEA-COMP:9671"/>
        <dbReference type="Rhea" id="RHEA-COMP:9705"/>
        <dbReference type="ChEBI" id="CHEBI:15378"/>
        <dbReference type="ChEBI" id="CHEBI:30616"/>
        <dbReference type="ChEBI" id="CHEBI:33019"/>
        <dbReference type="ChEBI" id="CHEBI:57912"/>
        <dbReference type="ChEBI" id="CHEBI:78442"/>
        <dbReference type="ChEBI" id="CHEBI:78535"/>
        <dbReference type="ChEBI" id="CHEBI:456215"/>
        <dbReference type="EC" id="6.1.1.2"/>
    </reaction>
</comment>
<sequence length="326" mass="36354">MKRLFSGIQPTGNIHIGNYLGAISRWAGMQQEFDSIFCIVDLHAITVPQDPKTLRAKILEMAGLLLAAGINAEKSLIFVQSQVCAHCQLAWILNCTTPMGWMQRMTQFKEKSVKLKEKVSVGLFDYPILMAADILLYDTDVVPVGEDQKQHVELARNIAEKFNSLYGQTFQLPEPLIAPVGGRIMALDEPTKKMSKSDESPDSVIGILDSPDDIARKITKATTDSQTAIKFDASRPGIYNLLVIYELFSGMARENIEQKFASSNYSQFKKDLASLLATKLKPFQEQFQKISADKSYISSILDKGAQKARPLAERTLLDVKQKIGLY</sequence>
<feature type="binding site" evidence="8">
    <location>
        <position position="184"/>
    </location>
    <ligand>
        <name>ATP</name>
        <dbReference type="ChEBI" id="CHEBI:30616"/>
    </ligand>
</feature>
<dbReference type="InterPro" id="IPR024109">
    <property type="entry name" value="Trp-tRNA-ligase_bac-type"/>
</dbReference>
<dbReference type="InterPro" id="IPR050203">
    <property type="entry name" value="Trp-tRNA_synthetase"/>
</dbReference>
<keyword evidence="3 8" id="KW-0547">Nucleotide-binding</keyword>
<dbReference type="PANTHER" id="PTHR43766:SF1">
    <property type="entry name" value="TRYPTOPHAN--TRNA LIGASE, MITOCHONDRIAL"/>
    <property type="match status" value="1"/>
</dbReference>
<feature type="binding site" evidence="8">
    <location>
        <begin position="17"/>
        <end position="18"/>
    </location>
    <ligand>
        <name>ATP</name>
        <dbReference type="ChEBI" id="CHEBI:30616"/>
    </ligand>
</feature>
<dbReference type="GO" id="GO:0004830">
    <property type="term" value="F:tryptophan-tRNA ligase activity"/>
    <property type="evidence" value="ECO:0007669"/>
    <property type="project" value="UniProtKB-UniRule"/>
</dbReference>
<feature type="binding site" evidence="8">
    <location>
        <begin position="9"/>
        <end position="11"/>
    </location>
    <ligand>
        <name>ATP</name>
        <dbReference type="ChEBI" id="CHEBI:30616"/>
    </ligand>
</feature>
<evidence type="ECO:0000256" key="4">
    <source>
        <dbReference type="ARBA" id="ARBA00022840"/>
    </source>
</evidence>
<dbReference type="Proteomes" id="UP000231567">
    <property type="component" value="Unassembled WGS sequence"/>
</dbReference>
<dbReference type="EMBL" id="PCRM01000039">
    <property type="protein sequence ID" value="PIP21440.1"/>
    <property type="molecule type" value="Genomic_DNA"/>
</dbReference>
<comment type="similarity">
    <text evidence="1 8 9">Belongs to the class-I aminoacyl-tRNA synthetase family.</text>
</comment>
<dbReference type="PANTHER" id="PTHR43766">
    <property type="entry name" value="TRYPTOPHAN--TRNA LIGASE, MITOCHONDRIAL"/>
    <property type="match status" value="1"/>
</dbReference>
<evidence type="ECO:0000256" key="3">
    <source>
        <dbReference type="ARBA" id="ARBA00022741"/>
    </source>
</evidence>
<evidence type="ECO:0000313" key="10">
    <source>
        <dbReference type="EMBL" id="PIP21440.1"/>
    </source>
</evidence>
<dbReference type="PRINTS" id="PR01039">
    <property type="entry name" value="TRNASYNTHTRP"/>
</dbReference>
<feature type="binding site" evidence="8">
    <location>
        <begin position="145"/>
        <end position="147"/>
    </location>
    <ligand>
        <name>ATP</name>
        <dbReference type="ChEBI" id="CHEBI:30616"/>
    </ligand>
</feature>
<dbReference type="InterPro" id="IPR014729">
    <property type="entry name" value="Rossmann-like_a/b/a_fold"/>
</dbReference>
<comment type="subunit">
    <text evidence="8">Homodimer.</text>
</comment>
<dbReference type="CDD" id="cd00806">
    <property type="entry name" value="TrpRS_core"/>
    <property type="match status" value="1"/>
</dbReference>
<evidence type="ECO:0000256" key="5">
    <source>
        <dbReference type="ARBA" id="ARBA00022917"/>
    </source>
</evidence>
<dbReference type="EC" id="6.1.1.2" evidence="8"/>
<keyword evidence="8" id="KW-0963">Cytoplasm</keyword>
<dbReference type="Gene3D" id="3.40.50.620">
    <property type="entry name" value="HUPs"/>
    <property type="match status" value="1"/>
</dbReference>
<dbReference type="GO" id="GO:0005524">
    <property type="term" value="F:ATP binding"/>
    <property type="evidence" value="ECO:0007669"/>
    <property type="project" value="UniProtKB-UniRule"/>
</dbReference>
<keyword evidence="5 8" id="KW-0648">Protein biosynthesis</keyword>
<dbReference type="HAMAP" id="MF_00140_B">
    <property type="entry name" value="Trp_tRNA_synth_B"/>
    <property type="match status" value="1"/>
</dbReference>
<evidence type="ECO:0000256" key="6">
    <source>
        <dbReference type="ARBA" id="ARBA00023146"/>
    </source>
</evidence>
<feature type="short sequence motif" description="'KMSKS' region" evidence="8">
    <location>
        <begin position="193"/>
        <end position="197"/>
    </location>
</feature>
<proteinExistence type="inferred from homology"/>
<dbReference type="Gene3D" id="1.10.240.10">
    <property type="entry name" value="Tyrosyl-Transfer RNA Synthetase"/>
    <property type="match status" value="1"/>
</dbReference>
<dbReference type="FunFam" id="1.10.240.10:FF:000002">
    <property type="entry name" value="Tryptophan--tRNA ligase"/>
    <property type="match status" value="1"/>
</dbReference>
<reference evidence="10 11" key="1">
    <citation type="submission" date="2017-09" db="EMBL/GenBank/DDBJ databases">
        <title>Depth-based differentiation of microbial function through sediment-hosted aquifers and enrichment of novel symbionts in the deep terrestrial subsurface.</title>
        <authorList>
            <person name="Probst A.J."/>
            <person name="Ladd B."/>
            <person name="Jarett J.K."/>
            <person name="Geller-Mcgrath D.E."/>
            <person name="Sieber C.M."/>
            <person name="Emerson J.B."/>
            <person name="Anantharaman K."/>
            <person name="Thomas B.C."/>
            <person name="Malmstrom R."/>
            <person name="Stieglmeier M."/>
            <person name="Klingl A."/>
            <person name="Woyke T."/>
            <person name="Ryan C.M."/>
            <person name="Banfield J.F."/>
        </authorList>
    </citation>
    <scope>NUCLEOTIDE SEQUENCE [LARGE SCALE GENOMIC DNA]</scope>
    <source>
        <strain evidence="10">CG23_combo_of_CG06-09_8_20_14_all_40_13</strain>
    </source>
</reference>
<evidence type="ECO:0000256" key="8">
    <source>
        <dbReference type="HAMAP-Rule" id="MF_00140"/>
    </source>
</evidence>
<comment type="caution">
    <text evidence="10">The sequence shown here is derived from an EMBL/GenBank/DDBJ whole genome shotgun (WGS) entry which is preliminary data.</text>
</comment>
<comment type="function">
    <text evidence="8">Catalyzes the attachment of tryptophan to tRNA(Trp).</text>
</comment>
<name>A0A2G9YQC1_9BACT</name>
<accession>A0A2G9YQC1</accession>